<reference evidence="1" key="1">
    <citation type="journal article" date="2021" name="Proc. Natl. Acad. Sci. U.S.A.">
        <title>A Catalog of Tens of Thousands of Viruses from Human Metagenomes Reveals Hidden Associations with Chronic Diseases.</title>
        <authorList>
            <person name="Tisza M.J."/>
            <person name="Buck C.B."/>
        </authorList>
    </citation>
    <scope>NUCLEOTIDE SEQUENCE</scope>
    <source>
        <strain evidence="1">CtWT735</strain>
    </source>
</reference>
<protein>
    <submittedName>
        <fullName evidence="1">Uncharacterized protein</fullName>
    </submittedName>
</protein>
<name>A0A8S5TU86_9CAUD</name>
<proteinExistence type="predicted"/>
<accession>A0A8S5TU86</accession>
<dbReference type="EMBL" id="BK015930">
    <property type="protein sequence ID" value="DAF85755.1"/>
    <property type="molecule type" value="Genomic_DNA"/>
</dbReference>
<evidence type="ECO:0000313" key="1">
    <source>
        <dbReference type="EMBL" id="DAF85755.1"/>
    </source>
</evidence>
<organism evidence="1">
    <name type="scientific">Siphoviridae sp. ctWT735</name>
    <dbReference type="NCBI Taxonomy" id="2825538"/>
    <lineage>
        <taxon>Viruses</taxon>
        <taxon>Duplodnaviria</taxon>
        <taxon>Heunggongvirae</taxon>
        <taxon>Uroviricota</taxon>
        <taxon>Caudoviricetes</taxon>
    </lineage>
</organism>
<sequence>MTFSCYGCTERTPTCHATCKTYISEQKEWLELKKKNRDPLKNYVSRAIVINRDISAKRRRDHPLKPGCIR</sequence>